<proteinExistence type="predicted"/>
<sequence>MIGTSHRGLIQRSKEVISCITVPRYLCNLIWQCIIQFSFSISFV</sequence>
<organism evidence="1 2">
    <name type="scientific">Staurois parvus</name>
    <dbReference type="NCBI Taxonomy" id="386267"/>
    <lineage>
        <taxon>Eukaryota</taxon>
        <taxon>Metazoa</taxon>
        <taxon>Chordata</taxon>
        <taxon>Craniata</taxon>
        <taxon>Vertebrata</taxon>
        <taxon>Euteleostomi</taxon>
        <taxon>Amphibia</taxon>
        <taxon>Batrachia</taxon>
        <taxon>Anura</taxon>
        <taxon>Neobatrachia</taxon>
        <taxon>Ranoidea</taxon>
        <taxon>Ranidae</taxon>
        <taxon>Staurois</taxon>
    </lineage>
</organism>
<name>A0ABN9ARH0_9NEOB</name>
<dbReference type="Proteomes" id="UP001162483">
    <property type="component" value="Unassembled WGS sequence"/>
</dbReference>
<dbReference type="EMBL" id="CATNWA010000945">
    <property type="protein sequence ID" value="CAI9538624.1"/>
    <property type="molecule type" value="Genomic_DNA"/>
</dbReference>
<accession>A0ABN9ARH0</accession>
<evidence type="ECO:0000313" key="1">
    <source>
        <dbReference type="EMBL" id="CAI9538624.1"/>
    </source>
</evidence>
<gene>
    <name evidence="1" type="ORF">SPARVUS_LOCUS1462845</name>
</gene>
<feature type="non-terminal residue" evidence="1">
    <location>
        <position position="44"/>
    </location>
</feature>
<protein>
    <submittedName>
        <fullName evidence="1">Uncharacterized protein</fullName>
    </submittedName>
</protein>
<evidence type="ECO:0000313" key="2">
    <source>
        <dbReference type="Proteomes" id="UP001162483"/>
    </source>
</evidence>
<keyword evidence="2" id="KW-1185">Reference proteome</keyword>
<reference evidence="1" key="1">
    <citation type="submission" date="2023-05" db="EMBL/GenBank/DDBJ databases">
        <authorList>
            <person name="Stuckert A."/>
        </authorList>
    </citation>
    <scope>NUCLEOTIDE SEQUENCE</scope>
</reference>
<comment type="caution">
    <text evidence="1">The sequence shown here is derived from an EMBL/GenBank/DDBJ whole genome shotgun (WGS) entry which is preliminary data.</text>
</comment>